<dbReference type="STRING" id="2512241.A0A553I6A4"/>
<gene>
    <name evidence="2" type="ORF">FHL15_003274</name>
</gene>
<dbReference type="AlphaFoldDB" id="A0A553I6A4"/>
<keyword evidence="3" id="KW-1185">Reference proteome</keyword>
<evidence type="ECO:0000313" key="2">
    <source>
        <dbReference type="EMBL" id="TRX95720.1"/>
    </source>
</evidence>
<dbReference type="OrthoDB" id="4630416at2759"/>
<feature type="region of interest" description="Disordered" evidence="1">
    <location>
        <begin position="1"/>
        <end position="36"/>
    </location>
</feature>
<organism evidence="2 3">
    <name type="scientific">Xylaria flabelliformis</name>
    <dbReference type="NCBI Taxonomy" id="2512241"/>
    <lineage>
        <taxon>Eukaryota</taxon>
        <taxon>Fungi</taxon>
        <taxon>Dikarya</taxon>
        <taxon>Ascomycota</taxon>
        <taxon>Pezizomycotina</taxon>
        <taxon>Sordariomycetes</taxon>
        <taxon>Xylariomycetidae</taxon>
        <taxon>Xylariales</taxon>
        <taxon>Xylariaceae</taxon>
        <taxon>Xylaria</taxon>
    </lineage>
</organism>
<dbReference type="EMBL" id="VFLP01000014">
    <property type="protein sequence ID" value="TRX95720.1"/>
    <property type="molecule type" value="Genomic_DNA"/>
</dbReference>
<evidence type="ECO:0000256" key="1">
    <source>
        <dbReference type="SAM" id="MobiDB-lite"/>
    </source>
</evidence>
<reference evidence="3" key="1">
    <citation type="submission" date="2019-06" db="EMBL/GenBank/DDBJ databases">
        <title>Draft genome sequence of the griseofulvin-producing fungus Xylaria cubensis strain G536.</title>
        <authorList>
            <person name="Mead M.E."/>
            <person name="Raja H.A."/>
            <person name="Steenwyk J.L."/>
            <person name="Knowles S.L."/>
            <person name="Oberlies N.H."/>
            <person name="Rokas A."/>
        </authorList>
    </citation>
    <scope>NUCLEOTIDE SEQUENCE [LARGE SCALE GENOMIC DNA]</scope>
    <source>
        <strain evidence="3">G536</strain>
    </source>
</reference>
<feature type="compositionally biased region" description="Acidic residues" evidence="1">
    <location>
        <begin position="1"/>
        <end position="10"/>
    </location>
</feature>
<protein>
    <submittedName>
        <fullName evidence="2">Uncharacterized protein</fullName>
    </submittedName>
</protein>
<name>A0A553I6A4_9PEZI</name>
<proteinExistence type="predicted"/>
<sequence length="593" mass="67857">MEEDDRDYWDDYSMNSNEEGFPARPQPPAPVKSGAFSYDKKNGLRANDFPRATIEELRQLFRKNASSARRRAATKPWIAAQLYLYDIAFDKSAKVDELRRTLEAAVKGRKCVEGGPPSIAAVQKRLATQFARKCEEYSRAIKEHKLDIDQWHKQNFSKFNDPSAEARYNLDFFFTKYFVDDEGFPAPQKTPRPIIIWDLLDQSESLRRRVDIVSGLRARVTRYLTVIAWASELKQGVDTAFAMIDRPDVKTDHPTLEALFDPKNFLAKYFLDGLRDKPPRIQKKPLILESWFADSDGFEELTHAARRIPDFSIKRASKPAQDITWSCSRTCVVVGWTKYVNRQVESLKSEIAQLEVAKAKREEREKEEAIQAELKPHTDYAKAHRSTQPGLFTPRHLVGSYMVPCRQLQDEYSCELSLMTLDVHAPTSAHGVVAAFSLGIIEGTMLIANSRESLELLREEQQVARSSDEEDELIDEEHFAASGKRKKTASQQHGAKGSKRRLGGDHSQKPGRFYFQWAGCETGTGELVMDEDHERTGYFDLDDSGITARGKLGYHGLFGDKRLVFKLLKVSDTPRKHPDAWSSYCEEERWSRW</sequence>
<accession>A0A553I6A4</accession>
<feature type="region of interest" description="Disordered" evidence="1">
    <location>
        <begin position="479"/>
        <end position="508"/>
    </location>
</feature>
<evidence type="ECO:0000313" key="3">
    <source>
        <dbReference type="Proteomes" id="UP000319160"/>
    </source>
</evidence>
<comment type="caution">
    <text evidence="2">The sequence shown here is derived from an EMBL/GenBank/DDBJ whole genome shotgun (WGS) entry which is preliminary data.</text>
</comment>
<dbReference type="Proteomes" id="UP000319160">
    <property type="component" value="Unassembled WGS sequence"/>
</dbReference>